<sequence length="421" mass="49011">MICSDIFRLSFSKTLTCFFISMIALPSMAQIHNGQFLEKLLKKHSAGLANVLDNPDKYEVQILYTKIDRNNKNEPKFTTYGYHVNKAQYFYPASTVKLPAVLLALEKVNKLGIDKYTPMFTGADRPEETAVKADTTAEDKLPSVAHYAKKILLASDNDAFNRLYEFIGQKDFNDSMQSKGYKDVRIAHRLESAIGTENNRYTNPTRFEKDGKVVYEQPGKYSDQKFISPEPIKRGKGYLKNGVLVNEPFDFTEKNYFALEDQHKLLKALFFPESVPVKERFNLTKEDYRFVYQYMSQFPVETEFPANYTDDYYDGYVKFLLFGGTKTRLPRHIRLFNKCGDAYGYLLDNAYIADFEKGIEFMLTAVIYCNEDQIFNDNKYDYDEIGLPFMRDLGKAVFDYELERHRANRPDLGRFEVRYDK</sequence>
<evidence type="ECO:0000256" key="1">
    <source>
        <dbReference type="SAM" id="SignalP"/>
    </source>
</evidence>
<gene>
    <name evidence="3" type="ORF">IEE83_24500</name>
</gene>
<name>A0ABR9WHS2_9BACT</name>
<reference evidence="4" key="1">
    <citation type="submission" date="2023-07" db="EMBL/GenBank/DDBJ databases">
        <title>Dyadobacter sp. nov 'subterranea' isolated from contaminted grondwater.</title>
        <authorList>
            <person name="Szabo I."/>
            <person name="Al-Omari J."/>
            <person name="Szerdahelyi S.G."/>
            <person name="Rado J."/>
        </authorList>
    </citation>
    <scope>NUCLEOTIDE SEQUENCE [LARGE SCALE GENOMIC DNA]</scope>
    <source>
        <strain evidence="4">UP-52</strain>
    </source>
</reference>
<keyword evidence="4" id="KW-1185">Reference proteome</keyword>
<comment type="caution">
    <text evidence="3">The sequence shown here is derived from an EMBL/GenBank/DDBJ whole genome shotgun (WGS) entry which is preliminary data.</text>
</comment>
<dbReference type="Pfam" id="PF13354">
    <property type="entry name" value="Beta-lactamase2"/>
    <property type="match status" value="1"/>
</dbReference>
<dbReference type="EMBL" id="JACYGY010000001">
    <property type="protein sequence ID" value="MBE9465056.1"/>
    <property type="molecule type" value="Genomic_DNA"/>
</dbReference>
<dbReference type="InterPro" id="IPR012338">
    <property type="entry name" value="Beta-lactam/transpept-like"/>
</dbReference>
<protein>
    <submittedName>
        <fullName evidence="3">Serine hydrolase</fullName>
    </submittedName>
</protein>
<feature type="chain" id="PRO_5045485603" evidence="1">
    <location>
        <begin position="30"/>
        <end position="421"/>
    </location>
</feature>
<dbReference type="InterPro" id="IPR045155">
    <property type="entry name" value="Beta-lactam_cat"/>
</dbReference>
<evidence type="ECO:0000259" key="2">
    <source>
        <dbReference type="Pfam" id="PF13354"/>
    </source>
</evidence>
<dbReference type="Gene3D" id="3.40.710.10">
    <property type="entry name" value="DD-peptidase/beta-lactamase superfamily"/>
    <property type="match status" value="1"/>
</dbReference>
<feature type="signal peptide" evidence="1">
    <location>
        <begin position="1"/>
        <end position="29"/>
    </location>
</feature>
<evidence type="ECO:0000313" key="4">
    <source>
        <dbReference type="Proteomes" id="UP000634134"/>
    </source>
</evidence>
<keyword evidence="1" id="KW-0732">Signal</keyword>
<proteinExistence type="predicted"/>
<accession>A0ABR9WHS2</accession>
<dbReference type="Proteomes" id="UP000634134">
    <property type="component" value="Unassembled WGS sequence"/>
</dbReference>
<dbReference type="GO" id="GO:0016787">
    <property type="term" value="F:hydrolase activity"/>
    <property type="evidence" value="ECO:0007669"/>
    <property type="project" value="UniProtKB-KW"/>
</dbReference>
<keyword evidence="3" id="KW-0378">Hydrolase</keyword>
<organism evidence="3 4">
    <name type="scientific">Dyadobacter subterraneus</name>
    <dbReference type="NCBI Taxonomy" id="2773304"/>
    <lineage>
        <taxon>Bacteria</taxon>
        <taxon>Pseudomonadati</taxon>
        <taxon>Bacteroidota</taxon>
        <taxon>Cytophagia</taxon>
        <taxon>Cytophagales</taxon>
        <taxon>Spirosomataceae</taxon>
        <taxon>Dyadobacter</taxon>
    </lineage>
</organism>
<evidence type="ECO:0000313" key="3">
    <source>
        <dbReference type="EMBL" id="MBE9465056.1"/>
    </source>
</evidence>
<feature type="domain" description="Beta-lactamase class A catalytic" evidence="2">
    <location>
        <begin position="82"/>
        <end position="353"/>
    </location>
</feature>
<dbReference type="SUPFAM" id="SSF56601">
    <property type="entry name" value="beta-lactamase/transpeptidase-like"/>
    <property type="match status" value="1"/>
</dbReference>